<protein>
    <submittedName>
        <fullName evidence="5">37S ribosomal protein S10, mitochondrial</fullName>
    </submittedName>
</protein>
<evidence type="ECO:0000313" key="5">
    <source>
        <dbReference type="EMBL" id="RCK57591.1"/>
    </source>
</evidence>
<dbReference type="Proteomes" id="UP000253472">
    <property type="component" value="Unassembled WGS sequence"/>
</dbReference>
<name>A0A367XXS3_9ASCO</name>
<accession>A0A367XXS3</accession>
<proteinExistence type="inferred from homology"/>
<dbReference type="GO" id="GO:0006412">
    <property type="term" value="P:translation"/>
    <property type="evidence" value="ECO:0007669"/>
    <property type="project" value="InterPro"/>
</dbReference>
<reference evidence="5 6" key="1">
    <citation type="submission" date="2018-06" db="EMBL/GenBank/DDBJ databases">
        <title>Whole genome sequencing of Candida tropicalis (genome annotated by CSBL at Korea University).</title>
        <authorList>
            <person name="Ahn J."/>
        </authorList>
    </citation>
    <scope>NUCLEOTIDE SEQUENCE [LARGE SCALE GENOMIC DNA]</scope>
    <source>
        <strain evidence="5 6">ATCC 20962</strain>
    </source>
</reference>
<organism evidence="5 6">
    <name type="scientific">Candida viswanathii</name>
    <dbReference type="NCBI Taxonomy" id="5486"/>
    <lineage>
        <taxon>Eukaryota</taxon>
        <taxon>Fungi</taxon>
        <taxon>Dikarya</taxon>
        <taxon>Ascomycota</taxon>
        <taxon>Saccharomycotina</taxon>
        <taxon>Pichiomycetes</taxon>
        <taxon>Debaryomycetaceae</taxon>
        <taxon>Candida/Lodderomyces clade</taxon>
        <taxon>Candida</taxon>
    </lineage>
</organism>
<dbReference type="GO" id="GO:1990904">
    <property type="term" value="C:ribonucleoprotein complex"/>
    <property type="evidence" value="ECO:0007669"/>
    <property type="project" value="UniProtKB-KW"/>
</dbReference>
<dbReference type="Pfam" id="PF00338">
    <property type="entry name" value="Ribosomal_S10"/>
    <property type="match status" value="1"/>
</dbReference>
<evidence type="ECO:0000313" key="6">
    <source>
        <dbReference type="Proteomes" id="UP000253472"/>
    </source>
</evidence>
<gene>
    <name evidence="5" type="primary">RSM10_1</name>
    <name evidence="5" type="ORF">Cantr_06054</name>
</gene>
<dbReference type="InterPro" id="IPR001848">
    <property type="entry name" value="Ribosomal_uS10"/>
</dbReference>
<dbReference type="PANTHER" id="PTHR11700">
    <property type="entry name" value="30S RIBOSOMAL PROTEIN S10 FAMILY MEMBER"/>
    <property type="match status" value="1"/>
</dbReference>
<dbReference type="Gene3D" id="3.30.70.600">
    <property type="entry name" value="Ribosomal protein S10 domain"/>
    <property type="match status" value="1"/>
</dbReference>
<evidence type="ECO:0000256" key="3">
    <source>
        <dbReference type="ARBA" id="ARBA00023274"/>
    </source>
</evidence>
<dbReference type="STRING" id="5486.A0A367XXS3"/>
<dbReference type="OrthoDB" id="366214at2759"/>
<keyword evidence="6" id="KW-1185">Reference proteome</keyword>
<dbReference type="EMBL" id="QLNQ01000028">
    <property type="protein sequence ID" value="RCK57591.1"/>
    <property type="molecule type" value="Genomic_DNA"/>
</dbReference>
<dbReference type="SMART" id="SM01403">
    <property type="entry name" value="Ribosomal_S10"/>
    <property type="match status" value="1"/>
</dbReference>
<dbReference type="AlphaFoldDB" id="A0A367XXS3"/>
<dbReference type="InterPro" id="IPR036838">
    <property type="entry name" value="Ribosomal_uS10_dom_sf"/>
</dbReference>
<sequence length="235" mass="27121">MIRVGIRGFSTRTRVFKISPAQYVEKVKQKKIEDAQFRESLVQGQPKCEPQLLSTHDKDGKPFPLNVELLKYKPLRLPKTYGHEVATLTMKGYDDDDLIRMGEFAMRAAYFLGIPMSGLTPLKTQKRLYTVIKSPFAQAKTKQNFHRVTYARKLIAYDANPDVIDLWLSYINRYKFADIEYSASLVSHEPLNYVDELAKLDEFKLPEAYNGIEDPVAKKVESLLKSDKFKKYLKA</sequence>
<keyword evidence="3" id="KW-0687">Ribonucleoprotein</keyword>
<dbReference type="InterPro" id="IPR027486">
    <property type="entry name" value="Ribosomal_uS10_dom"/>
</dbReference>
<comment type="caution">
    <text evidence="5">The sequence shown here is derived from an EMBL/GenBank/DDBJ whole genome shotgun (WGS) entry which is preliminary data.</text>
</comment>
<evidence type="ECO:0000259" key="4">
    <source>
        <dbReference type="SMART" id="SM01403"/>
    </source>
</evidence>
<keyword evidence="2 5" id="KW-0689">Ribosomal protein</keyword>
<feature type="domain" description="Small ribosomal subunit protein uS10" evidence="4">
    <location>
        <begin position="87"/>
        <end position="184"/>
    </location>
</feature>
<dbReference type="GO" id="GO:0005840">
    <property type="term" value="C:ribosome"/>
    <property type="evidence" value="ECO:0007669"/>
    <property type="project" value="UniProtKB-KW"/>
</dbReference>
<dbReference type="GO" id="GO:0003735">
    <property type="term" value="F:structural constituent of ribosome"/>
    <property type="evidence" value="ECO:0007669"/>
    <property type="project" value="InterPro"/>
</dbReference>
<evidence type="ECO:0000256" key="1">
    <source>
        <dbReference type="ARBA" id="ARBA00007102"/>
    </source>
</evidence>
<evidence type="ECO:0000256" key="2">
    <source>
        <dbReference type="ARBA" id="ARBA00022980"/>
    </source>
</evidence>
<dbReference type="SUPFAM" id="SSF54999">
    <property type="entry name" value="Ribosomal protein S10"/>
    <property type="match status" value="1"/>
</dbReference>
<comment type="similarity">
    <text evidence="1">Belongs to the universal ribosomal protein uS10 family.</text>
</comment>